<dbReference type="InterPro" id="IPR026017">
    <property type="entry name" value="Lumazine-bd_dom"/>
</dbReference>
<evidence type="ECO:0000256" key="5">
    <source>
        <dbReference type="ARBA" id="ARBA00012827"/>
    </source>
</evidence>
<dbReference type="PIRSF" id="PIRSF000498">
    <property type="entry name" value="Riboflavin_syn_A"/>
    <property type="match status" value="1"/>
</dbReference>
<dbReference type="PANTHER" id="PTHR21098">
    <property type="entry name" value="RIBOFLAVIN SYNTHASE ALPHA CHAIN"/>
    <property type="match status" value="1"/>
</dbReference>
<feature type="repeat" description="Lumazine-binding" evidence="11">
    <location>
        <begin position="1"/>
        <end position="98"/>
    </location>
</feature>
<dbReference type="NCBIfam" id="NF006767">
    <property type="entry name" value="PRK09289.1"/>
    <property type="match status" value="1"/>
</dbReference>
<keyword evidence="14" id="KW-1185">Reference proteome</keyword>
<dbReference type="InterPro" id="IPR023366">
    <property type="entry name" value="ATP_synth_asu-like_sf"/>
</dbReference>
<dbReference type="CDD" id="cd00402">
    <property type="entry name" value="Riboflavin_synthase_like"/>
    <property type="match status" value="1"/>
</dbReference>
<dbReference type="EMBL" id="WWEQ01000015">
    <property type="protein sequence ID" value="MYM19391.1"/>
    <property type="molecule type" value="Genomic_DNA"/>
</dbReference>
<evidence type="ECO:0000256" key="1">
    <source>
        <dbReference type="ARBA" id="ARBA00000968"/>
    </source>
</evidence>
<sequence length="216" mass="21708">MFTGIIEELGRVSAIEPIPGADAARLRIAAGAVLDGLPAGGSLAVNGVCLTAVPDTGDGFAADVMGETLARTSLGALSPGDPVNLERCMPAGGRFDGHVVQGHVDATGTIAAVEDLGGWTRVRIATPAELAPLIAEKGSIAVDGTSLTITAVSEPGAERAWFEVGLIPATLERTVLGLAAPGRRVNLEADVFAKYAARLAAFAPAPAPAQQIGAPA</sequence>
<evidence type="ECO:0000256" key="4">
    <source>
        <dbReference type="ARBA" id="ARBA00011233"/>
    </source>
</evidence>
<dbReference type="Gene3D" id="2.40.30.20">
    <property type="match status" value="2"/>
</dbReference>
<keyword evidence="9" id="KW-0677">Repeat</keyword>
<evidence type="ECO:0000256" key="9">
    <source>
        <dbReference type="ARBA" id="ARBA00022737"/>
    </source>
</evidence>
<evidence type="ECO:0000256" key="11">
    <source>
        <dbReference type="PROSITE-ProRule" id="PRU00524"/>
    </source>
</evidence>
<name>A0A6N9H696_9MICO</name>
<dbReference type="FunFam" id="2.40.30.20:FF:000004">
    <property type="entry name" value="Riboflavin synthase, alpha subunit"/>
    <property type="match status" value="1"/>
</dbReference>
<evidence type="ECO:0000259" key="12">
    <source>
        <dbReference type="PROSITE" id="PS51177"/>
    </source>
</evidence>
<organism evidence="13 14">
    <name type="scientific">Brevibacterium rongguiense</name>
    <dbReference type="NCBI Taxonomy" id="2695267"/>
    <lineage>
        <taxon>Bacteria</taxon>
        <taxon>Bacillati</taxon>
        <taxon>Actinomycetota</taxon>
        <taxon>Actinomycetes</taxon>
        <taxon>Micrococcales</taxon>
        <taxon>Brevibacteriaceae</taxon>
        <taxon>Brevibacterium</taxon>
    </lineage>
</organism>
<dbReference type="PROSITE" id="PS51177">
    <property type="entry name" value="LUMAZINE_BIND"/>
    <property type="match status" value="2"/>
</dbReference>
<dbReference type="RefSeq" id="WP_160952823.1">
    <property type="nucleotide sequence ID" value="NZ_WWEQ01000015.1"/>
</dbReference>
<gene>
    <name evidence="13" type="ORF">GSY69_05255</name>
</gene>
<accession>A0A6N9H696</accession>
<proteinExistence type="predicted"/>
<evidence type="ECO:0000256" key="10">
    <source>
        <dbReference type="NCBIfam" id="TIGR00187"/>
    </source>
</evidence>
<dbReference type="Proteomes" id="UP000469215">
    <property type="component" value="Unassembled WGS sequence"/>
</dbReference>
<dbReference type="InterPro" id="IPR001783">
    <property type="entry name" value="Lumazine-bd"/>
</dbReference>
<evidence type="ECO:0000256" key="2">
    <source>
        <dbReference type="ARBA" id="ARBA00002803"/>
    </source>
</evidence>
<dbReference type="AlphaFoldDB" id="A0A6N9H696"/>
<evidence type="ECO:0000256" key="3">
    <source>
        <dbReference type="ARBA" id="ARBA00004887"/>
    </source>
</evidence>
<evidence type="ECO:0000313" key="14">
    <source>
        <dbReference type="Proteomes" id="UP000469215"/>
    </source>
</evidence>
<evidence type="ECO:0000313" key="13">
    <source>
        <dbReference type="EMBL" id="MYM19391.1"/>
    </source>
</evidence>
<dbReference type="Pfam" id="PF00677">
    <property type="entry name" value="Lum_binding"/>
    <property type="match status" value="2"/>
</dbReference>
<dbReference type="GO" id="GO:0009231">
    <property type="term" value="P:riboflavin biosynthetic process"/>
    <property type="evidence" value="ECO:0007669"/>
    <property type="project" value="UniProtKB-KW"/>
</dbReference>
<dbReference type="EC" id="2.5.1.9" evidence="5 10"/>
<keyword evidence="7" id="KW-0686">Riboflavin biosynthesis</keyword>
<feature type="domain" description="Lumazine-binding" evidence="12">
    <location>
        <begin position="99"/>
        <end position="200"/>
    </location>
</feature>
<evidence type="ECO:0000256" key="8">
    <source>
        <dbReference type="ARBA" id="ARBA00022679"/>
    </source>
</evidence>
<reference evidence="13 14" key="1">
    <citation type="submission" date="2020-01" db="EMBL/GenBank/DDBJ databases">
        <authorList>
            <person name="Deng T."/>
        </authorList>
    </citation>
    <scope>NUCLEOTIDE SEQUENCE [LARGE SCALE GENOMIC DNA]</scope>
    <source>
        <strain evidence="13 14">5221</strain>
    </source>
</reference>
<comment type="pathway">
    <text evidence="3">Cofactor biosynthesis; riboflavin biosynthesis; riboflavin from 2-hydroxy-3-oxobutyl phosphate and 5-amino-6-(D-ribitylamino)uracil: step 2/2.</text>
</comment>
<dbReference type="NCBIfam" id="TIGR00187">
    <property type="entry name" value="ribE"/>
    <property type="match status" value="1"/>
</dbReference>
<dbReference type="GO" id="GO:0004746">
    <property type="term" value="F:riboflavin synthase activity"/>
    <property type="evidence" value="ECO:0007669"/>
    <property type="project" value="UniProtKB-UniRule"/>
</dbReference>
<dbReference type="SUPFAM" id="SSF63380">
    <property type="entry name" value="Riboflavin synthase domain-like"/>
    <property type="match status" value="2"/>
</dbReference>
<feature type="domain" description="Lumazine-binding" evidence="12">
    <location>
        <begin position="1"/>
        <end position="98"/>
    </location>
</feature>
<keyword evidence="8 13" id="KW-0808">Transferase</keyword>
<dbReference type="InterPro" id="IPR017938">
    <property type="entry name" value="Riboflavin_synthase-like_b-brl"/>
</dbReference>
<comment type="catalytic activity">
    <reaction evidence="1">
        <text>2 6,7-dimethyl-8-(1-D-ribityl)lumazine + H(+) = 5-amino-6-(D-ribitylamino)uracil + riboflavin</text>
        <dbReference type="Rhea" id="RHEA:20772"/>
        <dbReference type="ChEBI" id="CHEBI:15378"/>
        <dbReference type="ChEBI" id="CHEBI:15934"/>
        <dbReference type="ChEBI" id="CHEBI:57986"/>
        <dbReference type="ChEBI" id="CHEBI:58201"/>
        <dbReference type="EC" id="2.5.1.9"/>
    </reaction>
</comment>
<dbReference type="FunFam" id="2.40.30.20:FF:000003">
    <property type="entry name" value="Riboflavin synthase, alpha subunit"/>
    <property type="match status" value="1"/>
</dbReference>
<protein>
    <recommendedName>
        <fullName evidence="6 10">Riboflavin synthase</fullName>
        <ecNumber evidence="5 10">2.5.1.9</ecNumber>
    </recommendedName>
</protein>
<dbReference type="PANTHER" id="PTHR21098:SF12">
    <property type="entry name" value="RIBOFLAVIN SYNTHASE"/>
    <property type="match status" value="1"/>
</dbReference>
<evidence type="ECO:0000256" key="7">
    <source>
        <dbReference type="ARBA" id="ARBA00022619"/>
    </source>
</evidence>
<comment type="function">
    <text evidence="2">Catalyzes the dismutation of two molecules of 6,7-dimethyl-8-ribityllumazine, resulting in the formation of riboflavin and 5-amino-6-(D-ribitylamino)uracil.</text>
</comment>
<comment type="caution">
    <text evidence="13">The sequence shown here is derived from an EMBL/GenBank/DDBJ whole genome shotgun (WGS) entry which is preliminary data.</text>
</comment>
<evidence type="ECO:0000256" key="6">
    <source>
        <dbReference type="ARBA" id="ARBA00013950"/>
    </source>
</evidence>
<feature type="repeat" description="Lumazine-binding" evidence="11">
    <location>
        <begin position="99"/>
        <end position="200"/>
    </location>
</feature>
<comment type="subunit">
    <text evidence="4">Homotrimer.</text>
</comment>